<protein>
    <submittedName>
        <fullName evidence="1">Uncharacterized protein</fullName>
    </submittedName>
</protein>
<keyword evidence="2" id="KW-1185">Reference proteome</keyword>
<evidence type="ECO:0000313" key="1">
    <source>
        <dbReference type="EMBL" id="MFC4665836.1"/>
    </source>
</evidence>
<proteinExistence type="predicted"/>
<organism evidence="1 2">
    <name type="scientific">Falsiporphyromonas endometrii</name>
    <dbReference type="NCBI Taxonomy" id="1387297"/>
    <lineage>
        <taxon>Bacteria</taxon>
        <taxon>Pseudomonadati</taxon>
        <taxon>Bacteroidota</taxon>
        <taxon>Bacteroidia</taxon>
        <taxon>Bacteroidales</taxon>
        <taxon>Porphyromonadaceae</taxon>
        <taxon>Falsiporphyromonas</taxon>
    </lineage>
</organism>
<dbReference type="Proteomes" id="UP001596020">
    <property type="component" value="Unassembled WGS sequence"/>
</dbReference>
<name>A0ABV9K835_9PORP</name>
<sequence>MEISILLTILLIVVSLGGLLLQGGRVCLILEEEMDHFSMIKYNLISGLYDWAVKLVRRDSYVLNTVILTNTQKATQTTLIQLQNHNFRS</sequence>
<dbReference type="RefSeq" id="WP_380078320.1">
    <property type="nucleotide sequence ID" value="NZ_JBHSGO010000139.1"/>
</dbReference>
<comment type="caution">
    <text evidence="1">The sequence shown here is derived from an EMBL/GenBank/DDBJ whole genome shotgun (WGS) entry which is preliminary data.</text>
</comment>
<accession>A0ABV9K835</accession>
<dbReference type="EMBL" id="JBHSGO010000139">
    <property type="protein sequence ID" value="MFC4665836.1"/>
    <property type="molecule type" value="Genomic_DNA"/>
</dbReference>
<gene>
    <name evidence="1" type="ORF">ACFO3G_04340</name>
</gene>
<reference evidence="2" key="1">
    <citation type="journal article" date="2019" name="Int. J. Syst. Evol. Microbiol.">
        <title>The Global Catalogue of Microorganisms (GCM) 10K type strain sequencing project: providing services to taxonomists for standard genome sequencing and annotation.</title>
        <authorList>
            <consortium name="The Broad Institute Genomics Platform"/>
            <consortium name="The Broad Institute Genome Sequencing Center for Infectious Disease"/>
            <person name="Wu L."/>
            <person name="Ma J."/>
        </authorList>
    </citation>
    <scope>NUCLEOTIDE SEQUENCE [LARGE SCALE GENOMIC DNA]</scope>
    <source>
        <strain evidence="2">CGMCC 4.7357</strain>
    </source>
</reference>
<evidence type="ECO:0000313" key="2">
    <source>
        <dbReference type="Proteomes" id="UP001596020"/>
    </source>
</evidence>